<dbReference type="PROSITE" id="PS01131">
    <property type="entry name" value="RRNA_A_DIMETH"/>
    <property type="match status" value="1"/>
</dbReference>
<dbReference type="PANTHER" id="PTHR11727:SF7">
    <property type="entry name" value="DIMETHYLADENOSINE TRANSFERASE-RELATED"/>
    <property type="match status" value="1"/>
</dbReference>
<dbReference type="GO" id="GO:0005829">
    <property type="term" value="C:cytosol"/>
    <property type="evidence" value="ECO:0007669"/>
    <property type="project" value="TreeGrafter"/>
</dbReference>
<evidence type="ECO:0000259" key="9">
    <source>
        <dbReference type="SMART" id="SM00650"/>
    </source>
</evidence>
<dbReference type="NCBIfam" id="TIGR00755">
    <property type="entry name" value="ksgA"/>
    <property type="match status" value="1"/>
</dbReference>
<dbReference type="Gene3D" id="3.40.50.150">
    <property type="entry name" value="Vaccinia Virus protein VP39"/>
    <property type="match status" value="1"/>
</dbReference>
<feature type="binding site" evidence="7 8">
    <location>
        <position position="30"/>
    </location>
    <ligand>
        <name>S-adenosyl-L-methionine</name>
        <dbReference type="ChEBI" id="CHEBI:59789"/>
    </ligand>
</feature>
<name>A0A134CEI5_9FIRM</name>
<evidence type="ECO:0000256" key="2">
    <source>
        <dbReference type="ARBA" id="ARBA00022552"/>
    </source>
</evidence>
<dbReference type="EMBL" id="LSDT01000044">
    <property type="protein sequence ID" value="KXB90599.1"/>
    <property type="molecule type" value="Genomic_DNA"/>
</dbReference>
<feature type="domain" description="Ribosomal RNA adenine methylase transferase N-terminal" evidence="9">
    <location>
        <begin position="37"/>
        <end position="208"/>
    </location>
</feature>
<gene>
    <name evidence="7" type="primary">rsmA</name>
    <name evidence="7" type="synonym">ksgA</name>
    <name evidence="10" type="ORF">HMPREF3182_01019</name>
</gene>
<evidence type="ECO:0000256" key="4">
    <source>
        <dbReference type="ARBA" id="ARBA00022679"/>
    </source>
</evidence>
<dbReference type="InterPro" id="IPR020596">
    <property type="entry name" value="rRNA_Ade_Mease_Trfase_CS"/>
</dbReference>
<keyword evidence="3 7" id="KW-0489">Methyltransferase</keyword>
<dbReference type="InterPro" id="IPR023165">
    <property type="entry name" value="rRNA_Ade_diMease-like_C"/>
</dbReference>
<dbReference type="InterPro" id="IPR020598">
    <property type="entry name" value="rRNA_Ade_methylase_Trfase_N"/>
</dbReference>
<comment type="caution">
    <text evidence="10">The sequence shown here is derived from an EMBL/GenBank/DDBJ whole genome shotgun (WGS) entry which is preliminary data.</text>
</comment>
<accession>A0A134CEI5</accession>
<protein>
    <recommendedName>
        <fullName evidence="7">Ribosomal RNA small subunit methyltransferase A</fullName>
        <ecNumber evidence="7">2.1.1.182</ecNumber>
    </recommendedName>
    <alternativeName>
        <fullName evidence="7">16S rRNA (adenine(1518)-N(6)/adenine(1519)-N(6))-dimethyltransferase</fullName>
    </alternativeName>
    <alternativeName>
        <fullName evidence="7">16S rRNA dimethyladenosine transferase</fullName>
    </alternativeName>
    <alternativeName>
        <fullName evidence="7">16S rRNA dimethylase</fullName>
    </alternativeName>
    <alternativeName>
        <fullName evidence="7">S-adenosylmethionine-6-N', N'-adenosyl(rRNA) dimethyltransferase</fullName>
    </alternativeName>
</protein>
<dbReference type="InterPro" id="IPR001737">
    <property type="entry name" value="KsgA/Erm"/>
</dbReference>
<evidence type="ECO:0000256" key="3">
    <source>
        <dbReference type="ARBA" id="ARBA00022603"/>
    </source>
</evidence>
<comment type="catalytic activity">
    <reaction evidence="7">
        <text>adenosine(1518)/adenosine(1519) in 16S rRNA + 4 S-adenosyl-L-methionine = N(6)-dimethyladenosine(1518)/N(6)-dimethyladenosine(1519) in 16S rRNA + 4 S-adenosyl-L-homocysteine + 4 H(+)</text>
        <dbReference type="Rhea" id="RHEA:19609"/>
        <dbReference type="Rhea" id="RHEA-COMP:10232"/>
        <dbReference type="Rhea" id="RHEA-COMP:10233"/>
        <dbReference type="ChEBI" id="CHEBI:15378"/>
        <dbReference type="ChEBI" id="CHEBI:57856"/>
        <dbReference type="ChEBI" id="CHEBI:59789"/>
        <dbReference type="ChEBI" id="CHEBI:74411"/>
        <dbReference type="ChEBI" id="CHEBI:74493"/>
        <dbReference type="EC" id="2.1.1.182"/>
    </reaction>
</comment>
<keyword evidence="4 7" id="KW-0808">Transferase</keyword>
<evidence type="ECO:0000313" key="10">
    <source>
        <dbReference type="EMBL" id="KXB90599.1"/>
    </source>
</evidence>
<keyword evidence="2 7" id="KW-0698">rRNA processing</keyword>
<feature type="binding site" evidence="7 8">
    <location>
        <position position="57"/>
    </location>
    <ligand>
        <name>S-adenosyl-L-methionine</name>
        <dbReference type="ChEBI" id="CHEBI:59789"/>
    </ligand>
</feature>
<dbReference type="PROSITE" id="PS51689">
    <property type="entry name" value="SAM_RNA_A_N6_MT"/>
    <property type="match status" value="1"/>
</dbReference>
<dbReference type="GO" id="GO:0003723">
    <property type="term" value="F:RNA binding"/>
    <property type="evidence" value="ECO:0007669"/>
    <property type="project" value="UniProtKB-UniRule"/>
</dbReference>
<evidence type="ECO:0000256" key="1">
    <source>
        <dbReference type="ARBA" id="ARBA00022490"/>
    </source>
</evidence>
<dbReference type="GO" id="GO:0052908">
    <property type="term" value="F:16S rRNA (adenine(1518)-N(6)/adenine(1519)-N(6))-dimethyltransferase activity"/>
    <property type="evidence" value="ECO:0007669"/>
    <property type="project" value="UniProtKB-EC"/>
</dbReference>
<keyword evidence="1 7" id="KW-0963">Cytoplasm</keyword>
<feature type="binding site" evidence="7 8">
    <location>
        <position position="78"/>
    </location>
    <ligand>
        <name>S-adenosyl-L-methionine</name>
        <dbReference type="ChEBI" id="CHEBI:59789"/>
    </ligand>
</feature>
<keyword evidence="11" id="KW-1185">Reference proteome</keyword>
<dbReference type="PANTHER" id="PTHR11727">
    <property type="entry name" value="DIMETHYLADENOSINE TRANSFERASE"/>
    <property type="match status" value="1"/>
</dbReference>
<dbReference type="RefSeq" id="WP_062485777.1">
    <property type="nucleotide sequence ID" value="NZ_KQ960952.1"/>
</dbReference>
<reference evidence="11" key="1">
    <citation type="submission" date="2016-01" db="EMBL/GenBank/DDBJ databases">
        <authorList>
            <person name="Mitreva M."/>
            <person name="Pepin K.H."/>
            <person name="Mihindukulasuriya K.A."/>
            <person name="Fulton R."/>
            <person name="Fronick C."/>
            <person name="O'Laughlin M."/>
            <person name="Miner T."/>
            <person name="Herter B."/>
            <person name="Rosa B.A."/>
            <person name="Cordes M."/>
            <person name="Tomlinson C."/>
            <person name="Wollam A."/>
            <person name="Palsikar V.B."/>
            <person name="Mardis E.R."/>
            <person name="Wilson R.K."/>
        </authorList>
    </citation>
    <scope>NUCLEOTIDE SEQUENCE [LARGE SCALE GENOMIC DNA]</scope>
    <source>
        <strain evidence="11">KA00182</strain>
    </source>
</reference>
<sequence>MKDIELAKEDVVRYIVKRFGLRMNKKLGQNFLISPDVVHQIAIAADLKDGDSVLEIGPGIGSLTQALAETGAFVHAVELDVHLLPVLAKTLAHYDNVEIIHGDILKISILDIVKKTPFTVCANLPYYITTPIIMQLLESRLPIKRMIFMVQKEVAQRMVAVPGNKIYGALSVAVQYYTEPQLLFDISPHSFLPAPEVTSSVVELQIRNKPIVEVSDEKRFFAVVKAAFAQRRKTLMNALKGAGYDKNVIMHVLEQVNIDGNRRGETLNLSEFAQIANHISLLK</sequence>
<evidence type="ECO:0000256" key="8">
    <source>
        <dbReference type="PROSITE-ProRule" id="PRU01026"/>
    </source>
</evidence>
<dbReference type="PATRIC" id="fig|1588748.3.peg.981"/>
<dbReference type="STRING" id="1588748.HMPREF3182_01019"/>
<evidence type="ECO:0000313" key="11">
    <source>
        <dbReference type="Proteomes" id="UP000070160"/>
    </source>
</evidence>
<comment type="similarity">
    <text evidence="7">Belongs to the class I-like SAM-binding methyltransferase superfamily. rRNA adenine N(6)-methyltransferase family. RsmA subfamily.</text>
</comment>
<dbReference type="SMART" id="SM00650">
    <property type="entry name" value="rADc"/>
    <property type="match status" value="1"/>
</dbReference>
<dbReference type="AlphaFoldDB" id="A0A134CEI5"/>
<evidence type="ECO:0000256" key="7">
    <source>
        <dbReference type="HAMAP-Rule" id="MF_00607"/>
    </source>
</evidence>
<dbReference type="CDD" id="cd02440">
    <property type="entry name" value="AdoMet_MTases"/>
    <property type="match status" value="1"/>
</dbReference>
<dbReference type="Proteomes" id="UP000070160">
    <property type="component" value="Unassembled WGS sequence"/>
</dbReference>
<dbReference type="Gene3D" id="1.10.8.100">
    <property type="entry name" value="Ribosomal RNA adenine dimethylase-like, domain 2"/>
    <property type="match status" value="1"/>
</dbReference>
<dbReference type="InterPro" id="IPR029063">
    <property type="entry name" value="SAM-dependent_MTases_sf"/>
</dbReference>
<feature type="binding site" evidence="7 8">
    <location>
        <position position="123"/>
    </location>
    <ligand>
        <name>S-adenosyl-L-methionine</name>
        <dbReference type="ChEBI" id="CHEBI:59789"/>
    </ligand>
</feature>
<dbReference type="FunFam" id="3.40.50.150:FF:000023">
    <property type="entry name" value="Ribosomal RNA small subunit methyltransferase A"/>
    <property type="match status" value="1"/>
</dbReference>
<evidence type="ECO:0000256" key="5">
    <source>
        <dbReference type="ARBA" id="ARBA00022691"/>
    </source>
</evidence>
<keyword evidence="6 7" id="KW-0694">RNA-binding</keyword>
<dbReference type="InterPro" id="IPR011530">
    <property type="entry name" value="rRNA_adenine_dimethylase"/>
</dbReference>
<comment type="function">
    <text evidence="7">Specifically dimethylates two adjacent adenosines (A1518 and A1519) in the loop of a conserved hairpin near the 3'-end of 16S rRNA in the 30S particle. May play a critical role in biogenesis of 30S subunits.</text>
</comment>
<keyword evidence="5 7" id="KW-0949">S-adenosyl-L-methionine</keyword>
<proteinExistence type="inferred from homology"/>
<dbReference type="HAMAP" id="MF_00607">
    <property type="entry name" value="16SrRNA_methyltr_A"/>
    <property type="match status" value="1"/>
</dbReference>
<feature type="binding site" evidence="7 8">
    <location>
        <position position="103"/>
    </location>
    <ligand>
        <name>S-adenosyl-L-methionine</name>
        <dbReference type="ChEBI" id="CHEBI:59789"/>
    </ligand>
</feature>
<dbReference type="Pfam" id="PF00398">
    <property type="entry name" value="RrnaAD"/>
    <property type="match status" value="1"/>
</dbReference>
<dbReference type="SUPFAM" id="SSF53335">
    <property type="entry name" value="S-adenosyl-L-methionine-dependent methyltransferases"/>
    <property type="match status" value="1"/>
</dbReference>
<dbReference type="EC" id="2.1.1.182" evidence="7"/>
<comment type="subcellular location">
    <subcellularLocation>
        <location evidence="7">Cytoplasm</location>
    </subcellularLocation>
</comment>
<evidence type="ECO:0000256" key="6">
    <source>
        <dbReference type="ARBA" id="ARBA00022884"/>
    </source>
</evidence>
<feature type="binding site" evidence="7 8">
    <location>
        <position position="32"/>
    </location>
    <ligand>
        <name>S-adenosyl-L-methionine</name>
        <dbReference type="ChEBI" id="CHEBI:59789"/>
    </ligand>
</feature>
<organism evidence="10 11">
    <name type="scientific">Megasphaera hutchinsoni</name>
    <dbReference type="NCBI Taxonomy" id="1588748"/>
    <lineage>
        <taxon>Bacteria</taxon>
        <taxon>Bacillati</taxon>
        <taxon>Bacillota</taxon>
        <taxon>Negativicutes</taxon>
        <taxon>Veillonellales</taxon>
        <taxon>Veillonellaceae</taxon>
        <taxon>Megasphaera</taxon>
    </lineage>
</organism>